<feature type="binding site" evidence="11">
    <location>
        <position position="237"/>
    </location>
    <ligand>
        <name>Mn(2+)</name>
        <dbReference type="ChEBI" id="CHEBI:29035"/>
    </ligand>
</feature>
<dbReference type="NCBIfam" id="NF002086">
    <property type="entry name" value="PRK00915.1-3"/>
    <property type="match status" value="1"/>
</dbReference>
<keyword evidence="10 11" id="KW-0100">Branched-chain amino acid biosynthesis</keyword>
<dbReference type="PROSITE" id="PS50991">
    <property type="entry name" value="PYR_CT"/>
    <property type="match status" value="1"/>
</dbReference>
<comment type="catalytic activity">
    <reaction evidence="11">
        <text>3-methyl-2-oxobutanoate + acetyl-CoA + H2O = (2S)-2-isopropylmalate + CoA + H(+)</text>
        <dbReference type="Rhea" id="RHEA:21524"/>
        <dbReference type="ChEBI" id="CHEBI:1178"/>
        <dbReference type="ChEBI" id="CHEBI:11851"/>
        <dbReference type="ChEBI" id="CHEBI:15377"/>
        <dbReference type="ChEBI" id="CHEBI:15378"/>
        <dbReference type="ChEBI" id="CHEBI:57287"/>
        <dbReference type="ChEBI" id="CHEBI:57288"/>
        <dbReference type="EC" id="2.3.3.13"/>
    </reaction>
</comment>
<evidence type="ECO:0000256" key="1">
    <source>
        <dbReference type="ARBA" id="ARBA00004689"/>
    </source>
</evidence>
<dbReference type="EC" id="2.3.3.13" evidence="3 11"/>
<dbReference type="KEGG" id="trd:THERU_02720"/>
<dbReference type="FunFam" id="3.20.20.70:FF:000010">
    <property type="entry name" value="2-isopropylmalate synthase"/>
    <property type="match status" value="1"/>
</dbReference>
<evidence type="ECO:0000313" key="14">
    <source>
        <dbReference type="Proteomes" id="UP000018914"/>
    </source>
</evidence>
<dbReference type="NCBIfam" id="TIGR00973">
    <property type="entry name" value="leuA_bact"/>
    <property type="match status" value="1"/>
</dbReference>
<keyword evidence="9 11" id="KW-0464">Manganese</keyword>
<accession>W0DB94</accession>
<dbReference type="EMBL" id="CP007028">
    <property type="protein sequence ID" value="AHE95774.1"/>
    <property type="molecule type" value="Genomic_DNA"/>
</dbReference>
<dbReference type="Pfam" id="PF00682">
    <property type="entry name" value="HMGL-like"/>
    <property type="match status" value="1"/>
</dbReference>
<dbReference type="SUPFAM" id="SSF51569">
    <property type="entry name" value="Aldolase"/>
    <property type="match status" value="1"/>
</dbReference>
<dbReference type="InterPro" id="IPR002034">
    <property type="entry name" value="AIPM/Hcit_synth_CS"/>
</dbReference>
<evidence type="ECO:0000256" key="8">
    <source>
        <dbReference type="ARBA" id="ARBA00022723"/>
    </source>
</evidence>
<keyword evidence="5 11" id="KW-0432">Leucine biosynthesis</keyword>
<dbReference type="Gene3D" id="1.10.238.260">
    <property type="match status" value="1"/>
</dbReference>
<dbReference type="FunFam" id="1.10.238.260:FF:000001">
    <property type="entry name" value="2-isopropylmalate synthase"/>
    <property type="match status" value="1"/>
</dbReference>
<comment type="pathway">
    <text evidence="1 11">Amino-acid biosynthesis; L-leucine biosynthesis; L-leucine from 3-methyl-2-oxobutanoate: step 1/4.</text>
</comment>
<dbReference type="GO" id="GO:0003985">
    <property type="term" value="F:acetyl-CoA C-acetyltransferase activity"/>
    <property type="evidence" value="ECO:0007669"/>
    <property type="project" value="UniProtKB-UniRule"/>
</dbReference>
<sequence length="519" mass="57506">MERVYIFDTTLRDGEQAPGFSMTTEEKLQMALQLARLGVDVIEAGFAAASKGDFEAVKLIAEEVKGPVICSLARALEKDIELAAQALEGAERKRIHTFIATSEIHMKYKLRLPPEEVLERAEKAVAFARRFTDDVEFSCEDATRSQREFLYRIIERAIKAGATVINIPDTVGYAVPEEFAQLIEDIRNNVPNIDKAIISVHCHDDLGMAVANSLMAIKHGARQVECTINGIGERAGNAALEEIVMALKVRKDFFGGLYTNINTKELYKTSRLLCRITGSFVPPNKAVVGDNAFAHESGIHQHGVLSNPLTYEIMSPEDVGFPSTRIVLGKHSGRHALKSKLKEMGYELSEEEIDKIFEKFKALADKKKEVYEEDLEAIIYEEVMKIEEEEPVKVLHYQVQTGDKLLPTATVVLSYMGEERTATSTGNGPVDAVIKAIQKALGIEPKLLDFSIKALTPNTDAQAESRLVIELDGIKSSGRGVDVDVIKASVQGFVDALNRAILRKNYILSRQRVREEGTV</sequence>
<dbReference type="PANTHER" id="PTHR10277:SF9">
    <property type="entry name" value="2-ISOPROPYLMALATE SYNTHASE 1, CHLOROPLASTIC-RELATED"/>
    <property type="match status" value="1"/>
</dbReference>
<dbReference type="RefSeq" id="WP_025305749.1">
    <property type="nucleotide sequence ID" value="NZ_CP007028.1"/>
</dbReference>
<dbReference type="AlphaFoldDB" id="W0DB94"/>
<evidence type="ECO:0000256" key="6">
    <source>
        <dbReference type="ARBA" id="ARBA00022605"/>
    </source>
</evidence>
<dbReference type="InterPro" id="IPR013709">
    <property type="entry name" value="2-isopropylmalate_synth_dimer"/>
</dbReference>
<dbReference type="InterPro" id="IPR050073">
    <property type="entry name" value="2-IPM_HCS-like"/>
</dbReference>
<dbReference type="PROSITE" id="PS00816">
    <property type="entry name" value="AIPM_HOMOCIT_SYNTH_2"/>
    <property type="match status" value="1"/>
</dbReference>
<dbReference type="Pfam" id="PF22617">
    <property type="entry name" value="HCS_D2"/>
    <property type="match status" value="1"/>
</dbReference>
<evidence type="ECO:0000313" key="13">
    <source>
        <dbReference type="EMBL" id="AHE95774.1"/>
    </source>
</evidence>
<dbReference type="GO" id="GO:0030145">
    <property type="term" value="F:manganese ion binding"/>
    <property type="evidence" value="ECO:0007669"/>
    <property type="project" value="UniProtKB-UniRule"/>
</dbReference>
<comment type="function">
    <text evidence="11">Catalyzes the condensation of the acetyl group of acetyl-CoA with 3-methyl-2-oxobutanoate (2-ketoisovalerate) to form 3-carboxy-3-hydroxy-4-methylpentanoate (2-isopropylmalate).</text>
</comment>
<dbReference type="InterPro" id="IPR054691">
    <property type="entry name" value="LeuA/HCS_post-cat"/>
</dbReference>
<comment type="cofactor">
    <cofactor evidence="11">
        <name>Mn(2+)</name>
        <dbReference type="ChEBI" id="CHEBI:29035"/>
    </cofactor>
</comment>
<dbReference type="HAMAP" id="MF_01025">
    <property type="entry name" value="LeuA_type1"/>
    <property type="match status" value="1"/>
</dbReference>
<dbReference type="Gene3D" id="3.30.160.270">
    <property type="match status" value="1"/>
</dbReference>
<dbReference type="InterPro" id="IPR036230">
    <property type="entry name" value="LeuA_allosteric_dom_sf"/>
</dbReference>
<dbReference type="GO" id="GO:0009098">
    <property type="term" value="P:L-leucine biosynthetic process"/>
    <property type="evidence" value="ECO:0007669"/>
    <property type="project" value="UniProtKB-UniRule"/>
</dbReference>
<feature type="binding site" evidence="11">
    <location>
        <position position="13"/>
    </location>
    <ligand>
        <name>Mn(2+)</name>
        <dbReference type="ChEBI" id="CHEBI:29035"/>
    </ligand>
</feature>
<name>W0DB94_9AQUI</name>
<dbReference type="InterPro" id="IPR013785">
    <property type="entry name" value="Aldolase_TIM"/>
</dbReference>
<proteinExistence type="inferred from homology"/>
<dbReference type="Gene3D" id="3.20.20.70">
    <property type="entry name" value="Aldolase class I"/>
    <property type="match status" value="1"/>
</dbReference>
<evidence type="ECO:0000256" key="3">
    <source>
        <dbReference type="ARBA" id="ARBA00012973"/>
    </source>
</evidence>
<evidence type="ECO:0000256" key="9">
    <source>
        <dbReference type="ARBA" id="ARBA00023211"/>
    </source>
</evidence>
<keyword evidence="13" id="KW-0012">Acyltransferase</keyword>
<dbReference type="UniPathway" id="UPA00048">
    <property type="reaction ID" value="UER00070"/>
</dbReference>
<evidence type="ECO:0000256" key="7">
    <source>
        <dbReference type="ARBA" id="ARBA00022679"/>
    </source>
</evidence>
<evidence type="ECO:0000259" key="12">
    <source>
        <dbReference type="PROSITE" id="PS50991"/>
    </source>
</evidence>
<reference evidence="13 14" key="1">
    <citation type="submission" date="2013-12" db="EMBL/GenBank/DDBJ databases">
        <authorList>
            <consortium name="DOE Joint Genome Institute"/>
            <person name="Eisen J."/>
            <person name="Huntemann M."/>
            <person name="Han J."/>
            <person name="Chen A."/>
            <person name="Kyrpides N."/>
            <person name="Mavromatis K."/>
            <person name="Markowitz V."/>
            <person name="Palaniappan K."/>
            <person name="Ivanova N."/>
            <person name="Schaumberg A."/>
            <person name="Pati A."/>
            <person name="Liolios K."/>
            <person name="Nordberg H.P."/>
            <person name="Cantor M.N."/>
            <person name="Hua S.X."/>
            <person name="Woyke T."/>
        </authorList>
    </citation>
    <scope>NUCLEOTIDE SEQUENCE [LARGE SCALE GENOMIC DNA]</scope>
    <source>
        <strain evidence="13 14">DSM 23557</strain>
    </source>
</reference>
<dbReference type="NCBIfam" id="NF002085">
    <property type="entry name" value="PRK00915.1-2"/>
    <property type="match status" value="1"/>
</dbReference>
<evidence type="ECO:0000256" key="4">
    <source>
        <dbReference type="ARBA" id="ARBA00018198"/>
    </source>
</evidence>
<keyword evidence="7 11" id="KW-0808">Transferase</keyword>
<gene>
    <name evidence="11" type="primary">leuA</name>
    <name evidence="13" type="ORF">THERU_02720</name>
</gene>
<dbReference type="InterPro" id="IPR000891">
    <property type="entry name" value="PYR_CT"/>
</dbReference>
<dbReference type="STRING" id="75906.THERU_02720"/>
<dbReference type="Pfam" id="PF08502">
    <property type="entry name" value="LeuA_dimer"/>
    <property type="match status" value="1"/>
</dbReference>
<feature type="region of interest" description="Regulatory domain" evidence="11">
    <location>
        <begin position="393"/>
        <end position="519"/>
    </location>
</feature>
<keyword evidence="8 11" id="KW-0479">Metal-binding</keyword>
<evidence type="ECO:0000256" key="11">
    <source>
        <dbReference type="HAMAP-Rule" id="MF_01025"/>
    </source>
</evidence>
<dbReference type="GO" id="GO:0005737">
    <property type="term" value="C:cytoplasm"/>
    <property type="evidence" value="ECO:0007669"/>
    <property type="project" value="UniProtKB-UniRule"/>
</dbReference>
<protein>
    <recommendedName>
        <fullName evidence="4 11">2-isopropylmalate synthase</fullName>
        <ecNumber evidence="3 11">2.3.3.13</ecNumber>
    </recommendedName>
    <alternativeName>
        <fullName evidence="11">Alpha-IPM synthase</fullName>
    </alternativeName>
    <alternativeName>
        <fullName evidence="11">Alpha-isopropylmalate synthase</fullName>
    </alternativeName>
</protein>
<dbReference type="Proteomes" id="UP000018914">
    <property type="component" value="Chromosome"/>
</dbReference>
<dbReference type="CDD" id="cd07940">
    <property type="entry name" value="DRE_TIM_IPMS"/>
    <property type="match status" value="1"/>
</dbReference>
<dbReference type="eggNOG" id="COG0119">
    <property type="taxonomic scope" value="Bacteria"/>
</dbReference>
<feature type="binding site" evidence="11">
    <location>
        <position position="201"/>
    </location>
    <ligand>
        <name>Mn(2+)</name>
        <dbReference type="ChEBI" id="CHEBI:29035"/>
    </ligand>
</feature>
<dbReference type="SUPFAM" id="SSF110921">
    <property type="entry name" value="2-isopropylmalate synthase LeuA, allosteric (dimerisation) domain"/>
    <property type="match status" value="1"/>
</dbReference>
<feature type="binding site" evidence="11">
    <location>
        <position position="203"/>
    </location>
    <ligand>
        <name>Mn(2+)</name>
        <dbReference type="ChEBI" id="CHEBI:29035"/>
    </ligand>
</feature>
<dbReference type="PANTHER" id="PTHR10277">
    <property type="entry name" value="HOMOCITRATE SYNTHASE-RELATED"/>
    <property type="match status" value="1"/>
</dbReference>
<organism evidence="14">
    <name type="scientific">Thermocrinis ruber</name>
    <dbReference type="NCBI Taxonomy" id="75906"/>
    <lineage>
        <taxon>Bacteria</taxon>
        <taxon>Pseudomonadati</taxon>
        <taxon>Aquificota</taxon>
        <taxon>Aquificia</taxon>
        <taxon>Aquificales</taxon>
        <taxon>Aquificaceae</taxon>
        <taxon>Thermocrinis</taxon>
    </lineage>
</organism>
<dbReference type="OrthoDB" id="9804858at2"/>
<dbReference type="HOGENOM" id="CLU_022158_0_1_0"/>
<evidence type="ECO:0000256" key="2">
    <source>
        <dbReference type="ARBA" id="ARBA00009396"/>
    </source>
</evidence>
<keyword evidence="6 11" id="KW-0028">Amino-acid biosynthesis</keyword>
<evidence type="ECO:0000256" key="10">
    <source>
        <dbReference type="ARBA" id="ARBA00023304"/>
    </source>
</evidence>
<keyword evidence="11" id="KW-0963">Cytoplasm</keyword>
<dbReference type="PROSITE" id="PS00815">
    <property type="entry name" value="AIPM_HOMOCIT_SYNTH_1"/>
    <property type="match status" value="1"/>
</dbReference>
<evidence type="ECO:0000256" key="5">
    <source>
        <dbReference type="ARBA" id="ARBA00022430"/>
    </source>
</evidence>
<dbReference type="PATRIC" id="fig|75906.3.peg.536"/>
<comment type="subunit">
    <text evidence="11">Homodimer.</text>
</comment>
<feature type="domain" description="Pyruvate carboxyltransferase" evidence="12">
    <location>
        <begin position="4"/>
        <end position="267"/>
    </location>
</feature>
<keyword evidence="14" id="KW-1185">Reference proteome</keyword>
<dbReference type="InterPro" id="IPR005671">
    <property type="entry name" value="LeuA_bact_synth"/>
</dbReference>
<comment type="similarity">
    <text evidence="2 11">Belongs to the alpha-IPM synthase/homocitrate synthase family. LeuA type 1 subfamily.</text>
</comment>
<dbReference type="SMART" id="SM00917">
    <property type="entry name" value="LeuA_dimer"/>
    <property type="match status" value="1"/>
</dbReference>
<dbReference type="GO" id="GO:0003852">
    <property type="term" value="F:2-isopropylmalate synthase activity"/>
    <property type="evidence" value="ECO:0007669"/>
    <property type="project" value="UniProtKB-UniRule"/>
</dbReference>